<gene>
    <name evidence="3" type="ORF">Pc06g02350</name>
    <name evidence="3" type="ORF">PCH_Pc06g02350</name>
</gene>
<reference evidence="3 4" key="1">
    <citation type="journal article" date="2008" name="Nat. Biotechnol.">
        <title>Genome sequencing and analysis of the filamentous fungus Penicillium chrysogenum.</title>
        <authorList>
            <person name="van den Berg M.A."/>
            <person name="Albang R."/>
            <person name="Albermann K."/>
            <person name="Badger J.H."/>
            <person name="Daran J.-M."/>
            <person name="Driessen A.J.M."/>
            <person name="Garcia-Estrada C."/>
            <person name="Fedorova N.D."/>
            <person name="Harris D.M."/>
            <person name="Heijne W.H.M."/>
            <person name="Joardar V.S."/>
            <person name="Kiel J.A.K.W."/>
            <person name="Kovalchuk A."/>
            <person name="Martin J.F."/>
            <person name="Nierman W.C."/>
            <person name="Nijland J.G."/>
            <person name="Pronk J.T."/>
            <person name="Roubos J.A."/>
            <person name="van der Klei I.J."/>
            <person name="van Peij N.N.M.E."/>
            <person name="Veenhuis M."/>
            <person name="von Doehren H."/>
            <person name="Wagner C."/>
            <person name="Wortman J.R."/>
            <person name="Bovenberg R.A.L."/>
        </authorList>
    </citation>
    <scope>NUCLEOTIDE SEQUENCE [LARGE SCALE GENOMIC DNA]</scope>
    <source>
        <strain evidence="4">ATCC 28089 / DSM 1075 / NRRL 1951 / Wisconsin 54-1255</strain>
    </source>
</reference>
<dbReference type="HOGENOM" id="CLU_2590492_0_0_1"/>
<sequence length="80" mass="8695">MKAKENRKLQEEPGPRPVADQEGRTQLQQRVNSCLAPFAVLLAAGAFVNARIPPEFAGLGELVSVLPVIAAALLLRWSKF</sequence>
<evidence type="ECO:0000256" key="1">
    <source>
        <dbReference type="SAM" id="MobiDB-lite"/>
    </source>
</evidence>
<keyword evidence="2" id="KW-0472">Membrane</keyword>
<dbReference type="EMBL" id="AM920421">
    <property type="protein sequence ID" value="CAP79228.1"/>
    <property type="molecule type" value="Genomic_DNA"/>
</dbReference>
<feature type="compositionally biased region" description="Basic and acidic residues" evidence="1">
    <location>
        <begin position="1"/>
        <end position="23"/>
    </location>
</feature>
<name>B6GWG7_PENRW</name>
<feature type="transmembrane region" description="Helical" evidence="2">
    <location>
        <begin position="56"/>
        <end position="75"/>
    </location>
</feature>
<keyword evidence="2" id="KW-0812">Transmembrane</keyword>
<evidence type="ECO:0000313" key="4">
    <source>
        <dbReference type="Proteomes" id="UP000000724"/>
    </source>
</evidence>
<dbReference type="OrthoDB" id="432719at2759"/>
<dbReference type="Proteomes" id="UP000000724">
    <property type="component" value="Contig Pc00c06"/>
</dbReference>
<dbReference type="BioCyc" id="PCHR:PC06G02350-MONOMER"/>
<dbReference type="AlphaFoldDB" id="B6GWG7"/>
<keyword evidence="2" id="KW-1133">Transmembrane helix</keyword>
<protein>
    <submittedName>
        <fullName evidence="3">Pc06g02350 protein</fullName>
    </submittedName>
</protein>
<accession>B6GWG7</accession>
<proteinExistence type="predicted"/>
<organism evidence="3 4">
    <name type="scientific">Penicillium rubens (strain ATCC 28089 / DSM 1075 / NRRL 1951 / Wisconsin 54-1255)</name>
    <name type="common">Penicillium chrysogenum</name>
    <dbReference type="NCBI Taxonomy" id="500485"/>
    <lineage>
        <taxon>Eukaryota</taxon>
        <taxon>Fungi</taxon>
        <taxon>Dikarya</taxon>
        <taxon>Ascomycota</taxon>
        <taxon>Pezizomycotina</taxon>
        <taxon>Eurotiomycetes</taxon>
        <taxon>Eurotiomycetidae</taxon>
        <taxon>Eurotiales</taxon>
        <taxon>Aspergillaceae</taxon>
        <taxon>Penicillium</taxon>
        <taxon>Penicillium chrysogenum species complex</taxon>
    </lineage>
</organism>
<feature type="transmembrane region" description="Helical" evidence="2">
    <location>
        <begin position="31"/>
        <end position="50"/>
    </location>
</feature>
<feature type="region of interest" description="Disordered" evidence="1">
    <location>
        <begin position="1"/>
        <end position="25"/>
    </location>
</feature>
<keyword evidence="4" id="KW-1185">Reference proteome</keyword>
<evidence type="ECO:0000256" key="2">
    <source>
        <dbReference type="SAM" id="Phobius"/>
    </source>
</evidence>
<dbReference type="VEuPathDB" id="FungiDB:PCH_Pc06g02350"/>
<evidence type="ECO:0000313" key="3">
    <source>
        <dbReference type="EMBL" id="CAP79228.1"/>
    </source>
</evidence>
<dbReference type="STRING" id="500485.B6GWG7"/>
<dbReference type="eggNOG" id="KOG0207">
    <property type="taxonomic scope" value="Eukaryota"/>
</dbReference>